<reference evidence="2" key="1">
    <citation type="submission" date="2018-02" db="EMBL/GenBank/DDBJ databases">
        <authorList>
            <person name="Hausmann B."/>
        </authorList>
    </citation>
    <scope>NUCLEOTIDE SEQUENCE [LARGE SCALE GENOMIC DNA]</scope>
    <source>
        <strain evidence="2">Peat soil MAG SbF1</strain>
    </source>
</reference>
<accession>A0A2U3LTP1</accession>
<gene>
    <name evidence="1" type="ORF">SBF1_8080002</name>
</gene>
<name>A0A2U3LTP1_9FIRM</name>
<evidence type="ECO:0000313" key="1">
    <source>
        <dbReference type="EMBL" id="SPF55228.1"/>
    </source>
</evidence>
<sequence>MIGKRDLNSTRCSIHGAAVMEQTGAEIVKGVLAFLRFKTTRTALIGRKEASQAKAWAIKAAEDIQKRLELLAILEPNEVFPAKPSPACGNCPWSVQCLRADLKARLII</sequence>
<protein>
    <recommendedName>
        <fullName evidence="3">PD-(D/E)XK endonuclease-like domain-containing protein</fullName>
    </recommendedName>
</protein>
<organism evidence="1 2">
    <name type="scientific">Candidatus Desulfosporosinus infrequens</name>
    <dbReference type="NCBI Taxonomy" id="2043169"/>
    <lineage>
        <taxon>Bacteria</taxon>
        <taxon>Bacillati</taxon>
        <taxon>Bacillota</taxon>
        <taxon>Clostridia</taxon>
        <taxon>Eubacteriales</taxon>
        <taxon>Desulfitobacteriaceae</taxon>
        <taxon>Desulfosporosinus</taxon>
    </lineage>
</organism>
<proteinExistence type="predicted"/>
<dbReference type="EMBL" id="OMOF01000788">
    <property type="protein sequence ID" value="SPF55228.1"/>
    <property type="molecule type" value="Genomic_DNA"/>
</dbReference>
<dbReference type="AlphaFoldDB" id="A0A2U3LTP1"/>
<dbReference type="Proteomes" id="UP000238916">
    <property type="component" value="Unassembled WGS sequence"/>
</dbReference>
<evidence type="ECO:0008006" key="3">
    <source>
        <dbReference type="Google" id="ProtNLM"/>
    </source>
</evidence>
<evidence type="ECO:0000313" key="2">
    <source>
        <dbReference type="Proteomes" id="UP000238916"/>
    </source>
</evidence>